<keyword evidence="1" id="KW-0812">Transmembrane</keyword>
<dbReference type="AlphaFoldDB" id="A0A1G4E7N0"/>
<dbReference type="Proteomes" id="UP000196402">
    <property type="component" value="Unassembled WGS sequence"/>
</dbReference>
<accession>A0A1G4E7N0</accession>
<dbReference type="EMBL" id="FLYH01000314">
    <property type="protein sequence ID" value="SCA60332.1"/>
    <property type="molecule type" value="Genomic_DNA"/>
</dbReference>
<gene>
    <name evidence="2" type="ORF">PVT01_000094300</name>
</gene>
<proteinExistence type="predicted"/>
<organism evidence="2 3">
    <name type="scientific">Plasmodium vivax</name>
    <name type="common">malaria parasite P. vivax</name>
    <dbReference type="NCBI Taxonomy" id="5855"/>
    <lineage>
        <taxon>Eukaryota</taxon>
        <taxon>Sar</taxon>
        <taxon>Alveolata</taxon>
        <taxon>Apicomplexa</taxon>
        <taxon>Aconoidasida</taxon>
        <taxon>Haemosporida</taxon>
        <taxon>Plasmodiidae</taxon>
        <taxon>Plasmodium</taxon>
        <taxon>Plasmodium (Plasmodium)</taxon>
    </lineage>
</organism>
<evidence type="ECO:0000313" key="3">
    <source>
        <dbReference type="Proteomes" id="UP000196402"/>
    </source>
</evidence>
<sequence>MACPEDPGNYDFFNNIENYIKKEKEIQTADQLPQPSENCKSISQYVYKLKNPERVNGICENFTKLYKSLANFNGERITKNINDSDWGFLNYWLNYKFKEIKINENICIKNFYDNIETYFNDIFQDGLAMGKMYDIKNDDFNNIKALYFLYNKYITLHNILSKPLKEEEKVELDTRNDCYVDYIKARASCIRNENMYCEKLKDFKSKYEALFSLQEGKNQEFNNNFKKLPDDSDVLELLNTILFEENFHSIITIPIILSIFGMILLLFIFYKFTPFGQMFRSKKGNLTKKHIQNCNEIPKRPLIDCENKRTTLHQNTYNIEYHAARNL</sequence>
<protein>
    <submittedName>
        <fullName evidence="2">Vir protein, putative</fullName>
    </submittedName>
</protein>
<evidence type="ECO:0000256" key="1">
    <source>
        <dbReference type="SAM" id="Phobius"/>
    </source>
</evidence>
<dbReference type="VEuPathDB" id="PlasmoDB:PVW1_120014500"/>
<dbReference type="VEuPathDB" id="PlasmoDB:PVPAM_110071000"/>
<feature type="transmembrane region" description="Helical" evidence="1">
    <location>
        <begin position="247"/>
        <end position="270"/>
    </location>
</feature>
<name>A0A1G4E7N0_PLAVI</name>
<keyword evidence="1" id="KW-0472">Membrane</keyword>
<reference evidence="2 3" key="1">
    <citation type="submission" date="2016-07" db="EMBL/GenBank/DDBJ databases">
        <authorList>
            <consortium name="Pathogen Informatics"/>
        </authorList>
    </citation>
    <scope>NUCLEOTIDE SEQUENCE [LARGE SCALE GENOMIC DNA]</scope>
</reference>
<dbReference type="VEuPathDB" id="PlasmoDB:PVP01_0010400"/>
<keyword evidence="1" id="KW-1133">Transmembrane helix</keyword>
<evidence type="ECO:0000313" key="2">
    <source>
        <dbReference type="EMBL" id="SCA60332.1"/>
    </source>
</evidence>